<comment type="caution">
    <text evidence="1">The sequence shown here is derived from an EMBL/GenBank/DDBJ whole genome shotgun (WGS) entry which is preliminary data.</text>
</comment>
<dbReference type="RefSeq" id="WP_006616680.1">
    <property type="nucleotide sequence ID" value="NZ_BIMW01000148.1"/>
</dbReference>
<evidence type="ECO:0000313" key="1">
    <source>
        <dbReference type="EMBL" id="GCE95799.1"/>
    </source>
</evidence>
<name>A0A5M3TE31_LIMPL</name>
<organism evidence="1 2">
    <name type="scientific">Limnospira platensis NIES-46</name>
    <dbReference type="NCBI Taxonomy" id="1236695"/>
    <lineage>
        <taxon>Bacteria</taxon>
        <taxon>Bacillati</taxon>
        <taxon>Cyanobacteriota</taxon>
        <taxon>Cyanophyceae</taxon>
        <taxon>Oscillatoriophycideae</taxon>
        <taxon>Oscillatoriales</taxon>
        <taxon>Sirenicapillariaceae</taxon>
        <taxon>Limnospira</taxon>
    </lineage>
</organism>
<dbReference type="GeneID" id="301684641"/>
<dbReference type="Proteomes" id="UP000326169">
    <property type="component" value="Unassembled WGS sequence"/>
</dbReference>
<dbReference type="EMBL" id="BIMW01000148">
    <property type="protein sequence ID" value="GCE95799.1"/>
    <property type="molecule type" value="Genomic_DNA"/>
</dbReference>
<evidence type="ECO:0000313" key="2">
    <source>
        <dbReference type="Proteomes" id="UP000326169"/>
    </source>
</evidence>
<reference evidence="1 2" key="1">
    <citation type="journal article" date="2019" name="J Genomics">
        <title>The Draft Genome of a Hydrogen-producing Cyanobacterium, Arthrospira platensis NIES-46.</title>
        <authorList>
            <person name="Suzuki S."/>
            <person name="Yamaguchi H."/>
            <person name="Kawachi M."/>
        </authorList>
    </citation>
    <scope>NUCLEOTIDE SEQUENCE [LARGE SCALE GENOMIC DNA]</scope>
    <source>
        <strain evidence="1 2">NIES-46</strain>
    </source>
</reference>
<proteinExistence type="predicted"/>
<accession>A0A5M3TE31</accession>
<sequence>MFSQVYYLLCSQQDGQYVAAHPNPDLPESYVLLFAEHFEALSYLNQHGAEVSDRFTVESISGSQIKSIVQRWGFSGLGMVKDPLIPTIEFLSIQPG</sequence>
<gene>
    <name evidence="1" type="ORF">NIES46_38650</name>
</gene>
<keyword evidence="2" id="KW-1185">Reference proteome</keyword>
<protein>
    <submittedName>
        <fullName evidence="1">Uncharacterized protein</fullName>
    </submittedName>
</protein>